<dbReference type="EMBL" id="CAJNNV010029459">
    <property type="protein sequence ID" value="CAE8628681.1"/>
    <property type="molecule type" value="Genomic_DNA"/>
</dbReference>
<dbReference type="Proteomes" id="UP000654075">
    <property type="component" value="Unassembled WGS sequence"/>
</dbReference>
<accession>A0A813GNH7</accession>
<reference evidence="2" key="1">
    <citation type="submission" date="2021-02" db="EMBL/GenBank/DDBJ databases">
        <authorList>
            <person name="Dougan E. K."/>
            <person name="Rhodes N."/>
            <person name="Thang M."/>
            <person name="Chan C."/>
        </authorList>
    </citation>
    <scope>NUCLEOTIDE SEQUENCE</scope>
</reference>
<name>A0A813GNH7_POLGL</name>
<evidence type="ECO:0000313" key="2">
    <source>
        <dbReference type="EMBL" id="CAE8628681.1"/>
    </source>
</evidence>
<sequence length="128" mass="14141">GSAKLRREEQLRLKEFQEAKKLQESKAKEKAKLESKESKAKAVAPKEKFAHNQADLVELATAIADLARSWPGGALTTNQLTQEAACKKALKPLLQKHKVKSFTKAWLVQFPEILSVSEEGGTVLVKSC</sequence>
<gene>
    <name evidence="2" type="ORF">PGLA1383_LOCUS45287</name>
</gene>
<keyword evidence="3" id="KW-1185">Reference proteome</keyword>
<comment type="caution">
    <text evidence="2">The sequence shown here is derived from an EMBL/GenBank/DDBJ whole genome shotgun (WGS) entry which is preliminary data.</text>
</comment>
<proteinExistence type="predicted"/>
<dbReference type="AlphaFoldDB" id="A0A813GNH7"/>
<organism evidence="2 3">
    <name type="scientific">Polarella glacialis</name>
    <name type="common">Dinoflagellate</name>
    <dbReference type="NCBI Taxonomy" id="89957"/>
    <lineage>
        <taxon>Eukaryota</taxon>
        <taxon>Sar</taxon>
        <taxon>Alveolata</taxon>
        <taxon>Dinophyceae</taxon>
        <taxon>Suessiales</taxon>
        <taxon>Suessiaceae</taxon>
        <taxon>Polarella</taxon>
    </lineage>
</organism>
<evidence type="ECO:0000256" key="1">
    <source>
        <dbReference type="SAM" id="MobiDB-lite"/>
    </source>
</evidence>
<protein>
    <submittedName>
        <fullName evidence="2">Uncharacterized protein</fullName>
    </submittedName>
</protein>
<feature type="region of interest" description="Disordered" evidence="1">
    <location>
        <begin position="24"/>
        <end position="46"/>
    </location>
</feature>
<evidence type="ECO:0000313" key="3">
    <source>
        <dbReference type="Proteomes" id="UP000654075"/>
    </source>
</evidence>
<feature type="non-terminal residue" evidence="2">
    <location>
        <position position="1"/>
    </location>
</feature>